<dbReference type="PROSITE" id="PS51318">
    <property type="entry name" value="TAT"/>
    <property type="match status" value="1"/>
</dbReference>
<dbReference type="AlphaFoldDB" id="A0A1M5MXG3"/>
<feature type="chain" id="PRO_5039529439" evidence="1">
    <location>
        <begin position="26"/>
        <end position="245"/>
    </location>
</feature>
<dbReference type="Pfam" id="PF01965">
    <property type="entry name" value="DJ-1_PfpI"/>
    <property type="match status" value="1"/>
</dbReference>
<dbReference type="GO" id="GO:0006355">
    <property type="term" value="P:regulation of DNA-templated transcription"/>
    <property type="evidence" value="ECO:0007669"/>
    <property type="project" value="TreeGrafter"/>
</dbReference>
<dbReference type="InterPro" id="IPR052158">
    <property type="entry name" value="INH-QAR"/>
</dbReference>
<name>A0A1M5MXG3_STRHI</name>
<evidence type="ECO:0000313" key="4">
    <source>
        <dbReference type="Proteomes" id="UP000184501"/>
    </source>
</evidence>
<protein>
    <submittedName>
        <fullName evidence="3">DJ-1/PfpI family protein</fullName>
    </submittedName>
</protein>
<evidence type="ECO:0000313" key="3">
    <source>
        <dbReference type="EMBL" id="SHG82014.1"/>
    </source>
</evidence>
<evidence type="ECO:0000259" key="2">
    <source>
        <dbReference type="Pfam" id="PF01965"/>
    </source>
</evidence>
<dbReference type="STRING" id="2017.SAMN05444320_11491"/>
<dbReference type="SUPFAM" id="SSF52317">
    <property type="entry name" value="Class I glutamine amidotransferase-like"/>
    <property type="match status" value="1"/>
</dbReference>
<dbReference type="Proteomes" id="UP000184501">
    <property type="component" value="Unassembled WGS sequence"/>
</dbReference>
<dbReference type="Gene3D" id="3.40.50.880">
    <property type="match status" value="1"/>
</dbReference>
<organism evidence="3 4">
    <name type="scientific">Streptoalloteichus hindustanus</name>
    <dbReference type="NCBI Taxonomy" id="2017"/>
    <lineage>
        <taxon>Bacteria</taxon>
        <taxon>Bacillati</taxon>
        <taxon>Actinomycetota</taxon>
        <taxon>Actinomycetes</taxon>
        <taxon>Pseudonocardiales</taxon>
        <taxon>Pseudonocardiaceae</taxon>
        <taxon>Streptoalloteichus</taxon>
    </lineage>
</organism>
<evidence type="ECO:0000256" key="1">
    <source>
        <dbReference type="SAM" id="SignalP"/>
    </source>
</evidence>
<feature type="domain" description="DJ-1/PfpI" evidence="2">
    <location>
        <begin position="51"/>
        <end position="219"/>
    </location>
</feature>
<keyword evidence="1" id="KW-0732">Signal</keyword>
<keyword evidence="4" id="KW-1185">Reference proteome</keyword>
<feature type="signal peptide" evidence="1">
    <location>
        <begin position="1"/>
        <end position="25"/>
    </location>
</feature>
<reference evidence="3 4" key="1">
    <citation type="submission" date="2016-11" db="EMBL/GenBank/DDBJ databases">
        <authorList>
            <person name="Jaros S."/>
            <person name="Januszkiewicz K."/>
            <person name="Wedrychowicz H."/>
        </authorList>
    </citation>
    <scope>NUCLEOTIDE SEQUENCE [LARGE SCALE GENOMIC DNA]</scope>
    <source>
        <strain evidence="3 4">DSM 44523</strain>
    </source>
</reference>
<sequence length="245" mass="25669">MERRSFLRASALSAGALGIAGAASAVGATGVANAAEADSAADAPSAARPLRVQILMYDGVEEQDFIAPTEVLGLAKALGGALTTTLVSVGKPGFVKCTYGTRVEVPQTWSPHNADLLVVPGGGWRRKDEPGVHQLIADKDFLRRLAASRSKFAGICTGVMVLSAAGITRGRPATTHHAVKAELAAQGAQVVDARVVDDRTLITSGGVTSGLDLALWIVERFLGAQLATRAETVLEYERRGTVWRR</sequence>
<dbReference type="PANTHER" id="PTHR43130:SF2">
    <property type="entry name" value="DJ-1_PFPI DOMAIN-CONTAINING PROTEIN"/>
    <property type="match status" value="1"/>
</dbReference>
<dbReference type="EMBL" id="FQVN01000014">
    <property type="protein sequence ID" value="SHG82014.1"/>
    <property type="molecule type" value="Genomic_DNA"/>
</dbReference>
<dbReference type="InterPro" id="IPR006311">
    <property type="entry name" value="TAT_signal"/>
</dbReference>
<dbReference type="InterPro" id="IPR002818">
    <property type="entry name" value="DJ-1/PfpI"/>
</dbReference>
<accession>A0A1M5MXG3</accession>
<gene>
    <name evidence="3" type="ORF">SAMN05444320_11491</name>
</gene>
<dbReference type="CDD" id="cd03139">
    <property type="entry name" value="GATase1_PfpI_2"/>
    <property type="match status" value="1"/>
</dbReference>
<dbReference type="PANTHER" id="PTHR43130">
    <property type="entry name" value="ARAC-FAMILY TRANSCRIPTIONAL REGULATOR"/>
    <property type="match status" value="1"/>
</dbReference>
<proteinExistence type="predicted"/>
<dbReference type="InterPro" id="IPR029062">
    <property type="entry name" value="Class_I_gatase-like"/>
</dbReference>
<dbReference type="RefSeq" id="WP_073489439.1">
    <property type="nucleotide sequence ID" value="NZ_FQVN01000014.1"/>
</dbReference>